<dbReference type="AlphaFoldDB" id="A0A392W4W6"/>
<organism evidence="1 2">
    <name type="scientific">Trifolium medium</name>
    <dbReference type="NCBI Taxonomy" id="97028"/>
    <lineage>
        <taxon>Eukaryota</taxon>
        <taxon>Viridiplantae</taxon>
        <taxon>Streptophyta</taxon>
        <taxon>Embryophyta</taxon>
        <taxon>Tracheophyta</taxon>
        <taxon>Spermatophyta</taxon>
        <taxon>Magnoliopsida</taxon>
        <taxon>eudicotyledons</taxon>
        <taxon>Gunneridae</taxon>
        <taxon>Pentapetalae</taxon>
        <taxon>rosids</taxon>
        <taxon>fabids</taxon>
        <taxon>Fabales</taxon>
        <taxon>Fabaceae</taxon>
        <taxon>Papilionoideae</taxon>
        <taxon>50 kb inversion clade</taxon>
        <taxon>NPAAA clade</taxon>
        <taxon>Hologalegina</taxon>
        <taxon>IRL clade</taxon>
        <taxon>Trifolieae</taxon>
        <taxon>Trifolium</taxon>
    </lineage>
</organism>
<keyword evidence="2" id="KW-1185">Reference proteome</keyword>
<proteinExistence type="predicted"/>
<evidence type="ECO:0000313" key="1">
    <source>
        <dbReference type="EMBL" id="MCI95367.1"/>
    </source>
</evidence>
<protein>
    <submittedName>
        <fullName evidence="1">Uncharacterized protein</fullName>
    </submittedName>
</protein>
<sequence>NEGGVVCDGTYELYGLGDEEGVRDGGV</sequence>
<name>A0A392W4W6_9FABA</name>
<accession>A0A392W4W6</accession>
<evidence type="ECO:0000313" key="2">
    <source>
        <dbReference type="Proteomes" id="UP000265520"/>
    </source>
</evidence>
<dbReference type="EMBL" id="LXQA011384845">
    <property type="protein sequence ID" value="MCI95367.1"/>
    <property type="molecule type" value="Genomic_DNA"/>
</dbReference>
<feature type="non-terminal residue" evidence="1">
    <location>
        <position position="1"/>
    </location>
</feature>
<comment type="caution">
    <text evidence="1">The sequence shown here is derived from an EMBL/GenBank/DDBJ whole genome shotgun (WGS) entry which is preliminary data.</text>
</comment>
<reference evidence="1 2" key="1">
    <citation type="journal article" date="2018" name="Front. Plant Sci.">
        <title>Red Clover (Trifolium pratense) and Zigzag Clover (T. medium) - A Picture of Genomic Similarities and Differences.</title>
        <authorList>
            <person name="Dluhosova J."/>
            <person name="Istvanek J."/>
            <person name="Nedelnik J."/>
            <person name="Repkova J."/>
        </authorList>
    </citation>
    <scope>NUCLEOTIDE SEQUENCE [LARGE SCALE GENOMIC DNA]</scope>
    <source>
        <strain evidence="2">cv. 10/8</strain>
        <tissue evidence="1">Leaf</tissue>
    </source>
</reference>
<dbReference type="Proteomes" id="UP000265520">
    <property type="component" value="Unassembled WGS sequence"/>
</dbReference>